<accession>B0DZR0</accession>
<dbReference type="EMBL" id="DS547157">
    <property type="protein sequence ID" value="EDQ99876.1"/>
    <property type="molecule type" value="Genomic_DNA"/>
</dbReference>
<feature type="region of interest" description="Disordered" evidence="1">
    <location>
        <begin position="244"/>
        <end position="266"/>
    </location>
</feature>
<dbReference type="GeneID" id="6085069"/>
<name>B0DZR0_LACBS</name>
<dbReference type="KEGG" id="lbc:LACBIDRAFT_295864"/>
<reference evidence="2 3" key="1">
    <citation type="journal article" date="2008" name="Nature">
        <title>The genome of Laccaria bicolor provides insights into mycorrhizal symbiosis.</title>
        <authorList>
            <person name="Martin F."/>
            <person name="Aerts A."/>
            <person name="Ahren D."/>
            <person name="Brun A."/>
            <person name="Danchin E.G.J."/>
            <person name="Duchaussoy F."/>
            <person name="Gibon J."/>
            <person name="Kohler A."/>
            <person name="Lindquist E."/>
            <person name="Pereda V."/>
            <person name="Salamov A."/>
            <person name="Shapiro H.J."/>
            <person name="Wuyts J."/>
            <person name="Blaudez D."/>
            <person name="Buee M."/>
            <person name="Brokstein P."/>
            <person name="Canbaeck B."/>
            <person name="Cohen D."/>
            <person name="Courty P.E."/>
            <person name="Coutinho P.M."/>
            <person name="Delaruelle C."/>
            <person name="Detter J.C."/>
            <person name="Deveau A."/>
            <person name="DiFazio S."/>
            <person name="Duplessis S."/>
            <person name="Fraissinet-Tachet L."/>
            <person name="Lucic E."/>
            <person name="Frey-Klett P."/>
            <person name="Fourrey C."/>
            <person name="Feussner I."/>
            <person name="Gay G."/>
            <person name="Grimwood J."/>
            <person name="Hoegger P.J."/>
            <person name="Jain P."/>
            <person name="Kilaru S."/>
            <person name="Labbe J."/>
            <person name="Lin Y.C."/>
            <person name="Legue V."/>
            <person name="Le Tacon F."/>
            <person name="Marmeisse R."/>
            <person name="Melayah D."/>
            <person name="Montanini B."/>
            <person name="Muratet M."/>
            <person name="Nehls U."/>
            <person name="Niculita-Hirzel H."/>
            <person name="Oudot-Le Secq M.P."/>
            <person name="Peter M."/>
            <person name="Quesneville H."/>
            <person name="Rajashekar B."/>
            <person name="Reich M."/>
            <person name="Rouhier N."/>
            <person name="Schmutz J."/>
            <person name="Yin T."/>
            <person name="Chalot M."/>
            <person name="Henrissat B."/>
            <person name="Kuees U."/>
            <person name="Lucas S."/>
            <person name="Van de Peer Y."/>
            <person name="Podila G.K."/>
            <person name="Polle A."/>
            <person name="Pukkila P.J."/>
            <person name="Richardson P.M."/>
            <person name="Rouze P."/>
            <person name="Sanders I.R."/>
            <person name="Stajich J.E."/>
            <person name="Tunlid A."/>
            <person name="Tuskan G."/>
            <person name="Grigoriev I.V."/>
        </authorList>
    </citation>
    <scope>NUCLEOTIDE SEQUENCE [LARGE SCALE GENOMIC DNA]</scope>
    <source>
        <strain evidence="3">S238N-H82 / ATCC MYA-4686</strain>
    </source>
</reference>
<dbReference type="AlphaFoldDB" id="B0DZR0"/>
<evidence type="ECO:0000256" key="1">
    <source>
        <dbReference type="SAM" id="MobiDB-lite"/>
    </source>
</evidence>
<gene>
    <name evidence="2" type="ORF">LACBIDRAFT_295864</name>
</gene>
<dbReference type="InParanoid" id="B0DZR0"/>
<protein>
    <submittedName>
        <fullName evidence="2">Predicted protein</fullName>
    </submittedName>
</protein>
<dbReference type="OrthoDB" id="3167300at2759"/>
<dbReference type="Proteomes" id="UP000001194">
    <property type="component" value="Unassembled WGS sequence"/>
</dbReference>
<organism evidence="3">
    <name type="scientific">Laccaria bicolor (strain S238N-H82 / ATCC MYA-4686)</name>
    <name type="common">Bicoloured deceiver</name>
    <name type="synonym">Laccaria laccata var. bicolor</name>
    <dbReference type="NCBI Taxonomy" id="486041"/>
    <lineage>
        <taxon>Eukaryota</taxon>
        <taxon>Fungi</taxon>
        <taxon>Dikarya</taxon>
        <taxon>Basidiomycota</taxon>
        <taxon>Agaricomycotina</taxon>
        <taxon>Agaricomycetes</taxon>
        <taxon>Agaricomycetidae</taxon>
        <taxon>Agaricales</taxon>
        <taxon>Agaricineae</taxon>
        <taxon>Hydnangiaceae</taxon>
        <taxon>Laccaria</taxon>
    </lineage>
</organism>
<proteinExistence type="predicted"/>
<dbReference type="RefSeq" id="XP_001889419.1">
    <property type="nucleotide sequence ID" value="XM_001889384.1"/>
</dbReference>
<evidence type="ECO:0000313" key="2">
    <source>
        <dbReference type="EMBL" id="EDQ99876.1"/>
    </source>
</evidence>
<keyword evidence="3" id="KW-1185">Reference proteome</keyword>
<evidence type="ECO:0000313" key="3">
    <source>
        <dbReference type="Proteomes" id="UP000001194"/>
    </source>
</evidence>
<sequence length="387" mass="44249">MSLPLELVREIIHLLLFSAPPQSSTPEKPGYSTKPTWGTVNALSLTSQNYRALVLEAWFRTLFIESPEDLSFLRHSGWFPELRSKWTRHLHCVQPYNNILSFWNLSSFLRVSSIRLDWLSPNLFPFMTLPHADLDTLPFTHLSSMVEHFDLRGRIWPDPGVIQAIADTPGFGHLKTLKMVQDTVWCGLCNTCCLVQFKDRPTGVVYEGGLGLPIHYARILAPLEYLEEVVTIIPNHGLGFTTLGSTDPDSNTDTNPETSNTNLNPNSWSGECDTCMVMMYDDDAFREKWVARKRRVGLAGGNDDGQKDVRPPKLRRVEYRFTTVDNGEEEKRFEDYEDVDTSDRLATQWEGDATCLWPFDLENNTPFSQGIRHPGVVHQFIQQWEVN</sequence>
<dbReference type="HOGENOM" id="CLU_063720_0_0_1"/>